<dbReference type="EMBL" id="AMGM01000010">
    <property type="protein sequence ID" value="EKB50348.1"/>
    <property type="molecule type" value="Genomic_DNA"/>
</dbReference>
<comment type="caution">
    <text evidence="3">The sequence shown here is derived from an EMBL/GenBank/DDBJ whole genome shotgun (WGS) entry which is preliminary data.</text>
</comment>
<dbReference type="SUPFAM" id="SSF53756">
    <property type="entry name" value="UDP-Glycosyltransferase/glycogen phosphorylase"/>
    <property type="match status" value="1"/>
</dbReference>
<dbReference type="AlphaFoldDB" id="K1LJ71"/>
<dbReference type="InterPro" id="IPR001296">
    <property type="entry name" value="Glyco_trans_1"/>
</dbReference>
<dbReference type="GO" id="GO:0016757">
    <property type="term" value="F:glycosyltransferase activity"/>
    <property type="evidence" value="ECO:0007669"/>
    <property type="project" value="InterPro"/>
</dbReference>
<reference evidence="3 4" key="1">
    <citation type="journal article" date="2012" name="J. Bacteriol.">
        <title>Draft Genome Sequence of Cecembia lonarensis Strain LW9T, Isolated from Lonar Lake, a Haloalkaline Lake in India.</title>
        <authorList>
            <person name="Shivaji S."/>
            <person name="Ara S."/>
            <person name="Singh A."/>
            <person name="Pinnaka A.K."/>
        </authorList>
    </citation>
    <scope>NUCLEOTIDE SEQUENCE [LARGE SCALE GENOMIC DNA]</scope>
    <source>
        <strain evidence="3 4">LW9</strain>
    </source>
</reference>
<gene>
    <name evidence="3" type="ORF">B879_01056</name>
</gene>
<feature type="domain" description="Glycosyl transferase family 1" evidence="2">
    <location>
        <begin position="191"/>
        <end position="315"/>
    </location>
</feature>
<dbReference type="Proteomes" id="UP000004478">
    <property type="component" value="Unassembled WGS sequence"/>
</dbReference>
<sequence>MTKPKVLLVTPAFPSFVRQDIMMLLERYELIVNTYNWTQKTKAPLYLLAQFFHILVHIQQVSFVLVHFGGYWSFFPAILGKVFGKPVYIILHGTDCASIPALNYGSLRIPLLKWFCKKSYEWASMLLPVSQSLVFTENNFLQKERKVTNGFMAHFPNLKTAYQVIPNGFDVEFWKLDKGTKKKPDSFLAVLSAPQYILKGGDLILELAKRLESCTFFIAGMDKPSGLDVPKNIQFLGQLSAEQLKAYYQKTTFYFQLSAFEGFGCALCEAMLCGCIPIVSQVNNLPEIVGNNGVLLTHRDINLLEKLVISRIQSGVTQEHQNEVSSTIINNYSKAVRKALLFNTLPYAH</sequence>
<keyword evidence="4" id="KW-1185">Reference proteome</keyword>
<keyword evidence="1 3" id="KW-0808">Transferase</keyword>
<evidence type="ECO:0000313" key="3">
    <source>
        <dbReference type="EMBL" id="EKB50348.1"/>
    </source>
</evidence>
<protein>
    <submittedName>
        <fullName evidence="3">Glycosyl transferases group 1</fullName>
    </submittedName>
</protein>
<evidence type="ECO:0000256" key="1">
    <source>
        <dbReference type="ARBA" id="ARBA00022679"/>
    </source>
</evidence>
<dbReference type="PANTHER" id="PTHR46401:SF2">
    <property type="entry name" value="GLYCOSYLTRANSFERASE WBBK-RELATED"/>
    <property type="match status" value="1"/>
</dbReference>
<dbReference type="OrthoDB" id="9811239at2"/>
<dbReference type="GO" id="GO:0009103">
    <property type="term" value="P:lipopolysaccharide biosynthetic process"/>
    <property type="evidence" value="ECO:0007669"/>
    <property type="project" value="TreeGrafter"/>
</dbReference>
<evidence type="ECO:0000259" key="2">
    <source>
        <dbReference type="Pfam" id="PF00534"/>
    </source>
</evidence>
<dbReference type="Gene3D" id="3.40.50.2000">
    <property type="entry name" value="Glycogen Phosphorylase B"/>
    <property type="match status" value="2"/>
</dbReference>
<dbReference type="Pfam" id="PF00534">
    <property type="entry name" value="Glycos_transf_1"/>
    <property type="match status" value="1"/>
</dbReference>
<dbReference type="PANTHER" id="PTHR46401">
    <property type="entry name" value="GLYCOSYLTRANSFERASE WBBK-RELATED"/>
    <property type="match status" value="1"/>
</dbReference>
<accession>K1LJ71</accession>
<dbReference type="CDD" id="cd03801">
    <property type="entry name" value="GT4_PimA-like"/>
    <property type="match status" value="1"/>
</dbReference>
<dbReference type="RefSeq" id="WP_009184100.1">
    <property type="nucleotide sequence ID" value="NZ_AMGM01000010.1"/>
</dbReference>
<organism evidence="3 4">
    <name type="scientific">Cecembia lonarensis (strain CCUG 58316 / KCTC 22772 / LW9)</name>
    <dbReference type="NCBI Taxonomy" id="1225176"/>
    <lineage>
        <taxon>Bacteria</taxon>
        <taxon>Pseudomonadati</taxon>
        <taxon>Bacteroidota</taxon>
        <taxon>Cytophagia</taxon>
        <taxon>Cytophagales</taxon>
        <taxon>Cyclobacteriaceae</taxon>
        <taxon>Cecembia</taxon>
    </lineage>
</organism>
<evidence type="ECO:0000313" key="4">
    <source>
        <dbReference type="Proteomes" id="UP000004478"/>
    </source>
</evidence>
<proteinExistence type="predicted"/>
<name>K1LJ71_CECL9</name>